<keyword evidence="3" id="KW-1185">Reference proteome</keyword>
<feature type="domain" description="DUF6570" evidence="1">
    <location>
        <begin position="1"/>
        <end position="109"/>
    </location>
</feature>
<protein>
    <recommendedName>
        <fullName evidence="1">DUF6570 domain-containing protein</fullName>
    </recommendedName>
</protein>
<dbReference type="InterPro" id="IPR046700">
    <property type="entry name" value="DUF6570"/>
</dbReference>
<dbReference type="Proteomes" id="UP000053477">
    <property type="component" value="Unassembled WGS sequence"/>
</dbReference>
<evidence type="ECO:0000259" key="1">
    <source>
        <dbReference type="Pfam" id="PF20209"/>
    </source>
</evidence>
<sequence length="273" mass="31631">MIARRRAKCWIIHLKGDKESDEDNKGFRGHVIVYPQRPEELRRVFPPPIEDVITPMCVVFIGSSPPTREWLRTKAYPLIIRREKVRNALEWLKIHNPLYSDIEIDYETLHALPDRDVAPVEVTVEENSEAIDSIGSKYDSYTNGGEDEETVDVFRSAIVSDLEGKDLSRNMMSIAALRHLKRGGGFVQIPHGRTPSDEYDPDLFPLMYPSLFPYGCGGFDDCRGEKYLNYLIYCREGRYAWERNSKSVSRDFNNLPLICKDCPYRRYHLYSAD</sequence>
<gene>
    <name evidence="2" type="ORF">SCHPADRAFT_915601</name>
</gene>
<accession>A0A0H2S6W0</accession>
<organism evidence="2 3">
    <name type="scientific">Schizopora paradoxa</name>
    <dbReference type="NCBI Taxonomy" id="27342"/>
    <lineage>
        <taxon>Eukaryota</taxon>
        <taxon>Fungi</taxon>
        <taxon>Dikarya</taxon>
        <taxon>Basidiomycota</taxon>
        <taxon>Agaricomycotina</taxon>
        <taxon>Agaricomycetes</taxon>
        <taxon>Hymenochaetales</taxon>
        <taxon>Schizoporaceae</taxon>
        <taxon>Schizopora</taxon>
    </lineage>
</organism>
<dbReference type="AlphaFoldDB" id="A0A0H2S6W0"/>
<reference evidence="2 3" key="1">
    <citation type="submission" date="2015-04" db="EMBL/GenBank/DDBJ databases">
        <title>Complete genome sequence of Schizopora paradoxa KUC8140, a cosmopolitan wood degrader in East Asia.</title>
        <authorList>
            <consortium name="DOE Joint Genome Institute"/>
            <person name="Min B."/>
            <person name="Park H."/>
            <person name="Jang Y."/>
            <person name="Kim J.-J."/>
            <person name="Kim K.H."/>
            <person name="Pangilinan J."/>
            <person name="Lipzen A."/>
            <person name="Riley R."/>
            <person name="Grigoriev I.V."/>
            <person name="Spatafora J.W."/>
            <person name="Choi I.-G."/>
        </authorList>
    </citation>
    <scope>NUCLEOTIDE SEQUENCE [LARGE SCALE GENOMIC DNA]</scope>
    <source>
        <strain evidence="2 3">KUC8140</strain>
    </source>
</reference>
<dbReference type="STRING" id="27342.A0A0H2S6W0"/>
<dbReference type="Pfam" id="PF20209">
    <property type="entry name" value="DUF6570"/>
    <property type="match status" value="1"/>
</dbReference>
<proteinExistence type="predicted"/>
<dbReference type="OrthoDB" id="3235800at2759"/>
<dbReference type="EMBL" id="KQ085975">
    <property type="protein sequence ID" value="KLO12576.1"/>
    <property type="molecule type" value="Genomic_DNA"/>
</dbReference>
<dbReference type="InParanoid" id="A0A0H2S6W0"/>
<name>A0A0H2S6W0_9AGAM</name>
<evidence type="ECO:0000313" key="2">
    <source>
        <dbReference type="EMBL" id="KLO12576.1"/>
    </source>
</evidence>
<evidence type="ECO:0000313" key="3">
    <source>
        <dbReference type="Proteomes" id="UP000053477"/>
    </source>
</evidence>